<dbReference type="GO" id="GO:0005634">
    <property type="term" value="C:nucleus"/>
    <property type="evidence" value="ECO:0007669"/>
    <property type="project" value="TreeGrafter"/>
</dbReference>
<dbReference type="Pfam" id="PF07818">
    <property type="entry name" value="HCNGP"/>
    <property type="match status" value="1"/>
</dbReference>
<keyword evidence="3" id="KW-1185">Reference proteome</keyword>
<feature type="compositionally biased region" description="Low complexity" evidence="1">
    <location>
        <begin position="66"/>
        <end position="80"/>
    </location>
</feature>
<protein>
    <recommendedName>
        <fullName evidence="4">HCNGP-domain-containing protein</fullName>
    </recommendedName>
</protein>
<dbReference type="Proteomes" id="UP000799779">
    <property type="component" value="Unassembled WGS sequence"/>
</dbReference>
<dbReference type="OrthoDB" id="1714508at2759"/>
<evidence type="ECO:0000256" key="1">
    <source>
        <dbReference type="SAM" id="MobiDB-lite"/>
    </source>
</evidence>
<evidence type="ECO:0000313" key="2">
    <source>
        <dbReference type="EMBL" id="KAF1998031.1"/>
    </source>
</evidence>
<name>A0A6A5WD13_9PLEO</name>
<gene>
    <name evidence="2" type="ORF">P154DRAFT_622016</name>
</gene>
<feature type="compositionally biased region" description="Polar residues" evidence="1">
    <location>
        <begin position="32"/>
        <end position="53"/>
    </location>
</feature>
<dbReference type="EMBL" id="ML977607">
    <property type="protein sequence ID" value="KAF1998031.1"/>
    <property type="molecule type" value="Genomic_DNA"/>
</dbReference>
<reference evidence="2" key="1">
    <citation type="journal article" date="2020" name="Stud. Mycol.">
        <title>101 Dothideomycetes genomes: a test case for predicting lifestyles and emergence of pathogens.</title>
        <authorList>
            <person name="Haridas S."/>
            <person name="Albert R."/>
            <person name="Binder M."/>
            <person name="Bloem J."/>
            <person name="Labutti K."/>
            <person name="Salamov A."/>
            <person name="Andreopoulos B."/>
            <person name="Baker S."/>
            <person name="Barry K."/>
            <person name="Bills G."/>
            <person name="Bluhm B."/>
            <person name="Cannon C."/>
            <person name="Castanera R."/>
            <person name="Culley D."/>
            <person name="Daum C."/>
            <person name="Ezra D."/>
            <person name="Gonzalez J."/>
            <person name="Henrissat B."/>
            <person name="Kuo A."/>
            <person name="Liang C."/>
            <person name="Lipzen A."/>
            <person name="Lutzoni F."/>
            <person name="Magnuson J."/>
            <person name="Mondo S."/>
            <person name="Nolan M."/>
            <person name="Ohm R."/>
            <person name="Pangilinan J."/>
            <person name="Park H.-J."/>
            <person name="Ramirez L."/>
            <person name="Alfaro M."/>
            <person name="Sun H."/>
            <person name="Tritt A."/>
            <person name="Yoshinaga Y."/>
            <person name="Zwiers L.-H."/>
            <person name="Turgeon B."/>
            <person name="Goodwin S."/>
            <person name="Spatafora J."/>
            <person name="Crous P."/>
            <person name="Grigoriev I."/>
        </authorList>
    </citation>
    <scope>NUCLEOTIDE SEQUENCE</scope>
    <source>
        <strain evidence="2">CBS 123094</strain>
    </source>
</reference>
<sequence length="308" mass="33969">MLGLGYESSDDDEVVAPPPTKALSNGPDIAAQTRNTKLTSFSESNPTHLTQAPSLEAHKPANTANGPSQGPSEGPSEGPSATPPPGPAGPPQDGTHQSPYYFTRMEVQRLTMPTAPNFDIPHTPPGSPPQASTKKFKTFLGLKKKGQHFNQRLEKSTVLRDPAHLQRLMDFAGISEEDSYASTLSDDVAVPTTFPGWAYVEELSQSYKKMKRKKEEEKAKAPRTKVDFVPATGSGGSSTRGTPSDRKPSQSMAEKVKEGMDKDQGRVSSQDRGKRKELEHRDKRSKFRSRSRSPKRRRSRSTERDRRR</sequence>
<dbReference type="GO" id="GO:0006355">
    <property type="term" value="P:regulation of DNA-templated transcription"/>
    <property type="evidence" value="ECO:0007669"/>
    <property type="project" value="InterPro"/>
</dbReference>
<dbReference type="PANTHER" id="PTHR13464:SF0">
    <property type="entry name" value="SAP30-BINDING PROTEIN"/>
    <property type="match status" value="1"/>
</dbReference>
<feature type="region of interest" description="Disordered" evidence="1">
    <location>
        <begin position="1"/>
        <end position="134"/>
    </location>
</feature>
<dbReference type="PANTHER" id="PTHR13464">
    <property type="entry name" value="TRANSCRIPTIONAL REGULATOR PROTEIN HCNGP"/>
    <property type="match status" value="1"/>
</dbReference>
<proteinExistence type="predicted"/>
<feature type="compositionally biased region" description="Basic residues" evidence="1">
    <location>
        <begin position="283"/>
        <end position="299"/>
    </location>
</feature>
<evidence type="ECO:0008006" key="4">
    <source>
        <dbReference type="Google" id="ProtNLM"/>
    </source>
</evidence>
<feature type="region of interest" description="Disordered" evidence="1">
    <location>
        <begin position="209"/>
        <end position="308"/>
    </location>
</feature>
<accession>A0A6A5WD13</accession>
<feature type="compositionally biased region" description="Basic and acidic residues" evidence="1">
    <location>
        <begin position="213"/>
        <end position="226"/>
    </location>
</feature>
<dbReference type="InterPro" id="IPR012479">
    <property type="entry name" value="SAP30BP"/>
</dbReference>
<dbReference type="AlphaFoldDB" id="A0A6A5WD13"/>
<evidence type="ECO:0000313" key="3">
    <source>
        <dbReference type="Proteomes" id="UP000799779"/>
    </source>
</evidence>
<feature type="compositionally biased region" description="Pro residues" evidence="1">
    <location>
        <begin position="81"/>
        <end position="90"/>
    </location>
</feature>
<feature type="compositionally biased region" description="Basic and acidic residues" evidence="1">
    <location>
        <begin position="243"/>
        <end position="282"/>
    </location>
</feature>
<organism evidence="2 3">
    <name type="scientific">Amniculicola lignicola CBS 123094</name>
    <dbReference type="NCBI Taxonomy" id="1392246"/>
    <lineage>
        <taxon>Eukaryota</taxon>
        <taxon>Fungi</taxon>
        <taxon>Dikarya</taxon>
        <taxon>Ascomycota</taxon>
        <taxon>Pezizomycotina</taxon>
        <taxon>Dothideomycetes</taxon>
        <taxon>Pleosporomycetidae</taxon>
        <taxon>Pleosporales</taxon>
        <taxon>Amniculicolaceae</taxon>
        <taxon>Amniculicola</taxon>
    </lineage>
</organism>